<dbReference type="Proteomes" id="UP000050791">
    <property type="component" value="Unassembled WGS sequence"/>
</dbReference>
<organism evidence="1 2">
    <name type="scientific">Schistosoma mattheei</name>
    <dbReference type="NCBI Taxonomy" id="31246"/>
    <lineage>
        <taxon>Eukaryota</taxon>
        <taxon>Metazoa</taxon>
        <taxon>Spiralia</taxon>
        <taxon>Lophotrochozoa</taxon>
        <taxon>Platyhelminthes</taxon>
        <taxon>Trematoda</taxon>
        <taxon>Digenea</taxon>
        <taxon>Strigeidida</taxon>
        <taxon>Schistosomatoidea</taxon>
        <taxon>Schistosomatidae</taxon>
        <taxon>Schistosoma</taxon>
    </lineage>
</organism>
<evidence type="ECO:0000313" key="1">
    <source>
        <dbReference type="Proteomes" id="UP000050791"/>
    </source>
</evidence>
<protein>
    <submittedName>
        <fullName evidence="2">Uncharacterized protein</fullName>
    </submittedName>
</protein>
<reference evidence="2" key="1">
    <citation type="submission" date="2023-11" db="UniProtKB">
        <authorList>
            <consortium name="WormBaseParasite"/>
        </authorList>
    </citation>
    <scope>IDENTIFICATION</scope>
</reference>
<dbReference type="AlphaFoldDB" id="A0AA85BRL8"/>
<evidence type="ECO:0000313" key="2">
    <source>
        <dbReference type="WBParaSite" id="SMTH1_71870.1"/>
    </source>
</evidence>
<accession>A0AA85BRL8</accession>
<proteinExistence type="predicted"/>
<sequence>MALSKVKNQGQSGITNFGRRVLCASKCNHICVLNSLSMLEEVKHSTPDFRTQRRKSTRKSLLICTCLTEQNLDEHTLPSDVKSDDEINDDGLTDELAKRYQGESRKWDQLVEEYETRLIPADNRIDMPSEEWIKTDRVTRKYEDIIFPQKYFDSYDSLDSLADSLLDTHNDIFFELEKLPHLIERQDMFLKSFRKKMRLKQNVSQDSYFGSASPLSVISNYLGAEV</sequence>
<name>A0AA85BRL8_9TREM</name>
<dbReference type="WBParaSite" id="SMTH1_71870.1">
    <property type="protein sequence ID" value="SMTH1_71870.1"/>
    <property type="gene ID" value="SMTH1_71870"/>
</dbReference>